<dbReference type="RefSeq" id="WP_344048566.1">
    <property type="nucleotide sequence ID" value="NZ_BAAAPB010000008.1"/>
</dbReference>
<proteinExistence type="inferred from homology"/>
<feature type="region of interest" description="Disordered" evidence="4">
    <location>
        <begin position="244"/>
        <end position="268"/>
    </location>
</feature>
<reference evidence="6 7" key="1">
    <citation type="journal article" date="2019" name="Int. J. Syst. Evol. Microbiol.">
        <title>The Global Catalogue of Microorganisms (GCM) 10K type strain sequencing project: providing services to taxonomists for standard genome sequencing and annotation.</title>
        <authorList>
            <consortium name="The Broad Institute Genomics Platform"/>
            <consortium name="The Broad Institute Genome Sequencing Center for Infectious Disease"/>
            <person name="Wu L."/>
            <person name="Ma J."/>
        </authorList>
    </citation>
    <scope>NUCLEOTIDE SEQUENCE [LARGE SCALE GENOMIC DNA]</scope>
    <source>
        <strain evidence="6 7">JCM 15309</strain>
    </source>
</reference>
<evidence type="ECO:0000313" key="6">
    <source>
        <dbReference type="EMBL" id="GAA1977352.1"/>
    </source>
</evidence>
<gene>
    <name evidence="6" type="ORF">GCM10009798_43200</name>
</gene>
<keyword evidence="3" id="KW-0808">Transferase</keyword>
<dbReference type="EMBL" id="BAAAPB010000008">
    <property type="protein sequence ID" value="GAA1977352.1"/>
    <property type="molecule type" value="Genomic_DNA"/>
</dbReference>
<dbReference type="SUPFAM" id="SSF53448">
    <property type="entry name" value="Nucleotide-diphospho-sugar transferases"/>
    <property type="match status" value="1"/>
</dbReference>
<evidence type="ECO:0000256" key="4">
    <source>
        <dbReference type="SAM" id="MobiDB-lite"/>
    </source>
</evidence>
<dbReference type="InterPro" id="IPR029044">
    <property type="entry name" value="Nucleotide-diphossugar_trans"/>
</dbReference>
<dbReference type="CDD" id="cd06442">
    <property type="entry name" value="DPM1_like"/>
    <property type="match status" value="1"/>
</dbReference>
<sequence>MRCVIVVPTYNEAASVGALLDRLADARSAASDASIDVLVVDDSSPDGTGDVVRGHAAYGSWVRLLTRSSKDGLGAAYRAGFAAALDAGYEVVLQMDADGSHPATEIPAMIELLRGQDVVVGSRYVAGGVTENWPLARRLLSWGANVYARRVLGLRTRDATSGFRAWRAAALLAAGAVDSAASGYGFQVENTWRAERAGLRVAEHPITFTERTVGDSKMSASVAREAAVLVLRWRIGELAGRGRVQPGAAPAADPDHQRTERLEEAGRA</sequence>
<evidence type="ECO:0000256" key="2">
    <source>
        <dbReference type="ARBA" id="ARBA00022676"/>
    </source>
</evidence>
<comment type="similarity">
    <text evidence="1">Belongs to the glycosyltransferase 2 family.</text>
</comment>
<feature type="domain" description="Glycosyltransferase 2-like" evidence="5">
    <location>
        <begin position="5"/>
        <end position="170"/>
    </location>
</feature>
<evidence type="ECO:0000256" key="1">
    <source>
        <dbReference type="ARBA" id="ARBA00006739"/>
    </source>
</evidence>
<organism evidence="6 7">
    <name type="scientific">Nocardioides panacihumi</name>
    <dbReference type="NCBI Taxonomy" id="400774"/>
    <lineage>
        <taxon>Bacteria</taxon>
        <taxon>Bacillati</taxon>
        <taxon>Actinomycetota</taxon>
        <taxon>Actinomycetes</taxon>
        <taxon>Propionibacteriales</taxon>
        <taxon>Nocardioidaceae</taxon>
        <taxon>Nocardioides</taxon>
    </lineage>
</organism>
<dbReference type="Pfam" id="PF00535">
    <property type="entry name" value="Glycos_transf_2"/>
    <property type="match status" value="1"/>
</dbReference>
<name>A0ABN2RYT6_9ACTN</name>
<dbReference type="PANTHER" id="PTHR43398:SF1">
    <property type="entry name" value="DOLICHOL-PHOSPHATE MANNOSYLTRANSFERASE SUBUNIT 1"/>
    <property type="match status" value="1"/>
</dbReference>
<dbReference type="Gene3D" id="3.90.550.10">
    <property type="entry name" value="Spore Coat Polysaccharide Biosynthesis Protein SpsA, Chain A"/>
    <property type="match status" value="1"/>
</dbReference>
<evidence type="ECO:0000313" key="7">
    <source>
        <dbReference type="Proteomes" id="UP001500571"/>
    </source>
</evidence>
<dbReference type="PANTHER" id="PTHR43398">
    <property type="entry name" value="DOLICHOL-PHOSPHATE MANNOSYLTRANSFERASE SUBUNIT 1"/>
    <property type="match status" value="1"/>
</dbReference>
<keyword evidence="2" id="KW-0328">Glycosyltransferase</keyword>
<comment type="caution">
    <text evidence="6">The sequence shown here is derived from an EMBL/GenBank/DDBJ whole genome shotgun (WGS) entry which is preliminary data.</text>
</comment>
<accession>A0ABN2RYT6</accession>
<evidence type="ECO:0000259" key="5">
    <source>
        <dbReference type="Pfam" id="PF00535"/>
    </source>
</evidence>
<feature type="compositionally biased region" description="Basic and acidic residues" evidence="4">
    <location>
        <begin position="253"/>
        <end position="268"/>
    </location>
</feature>
<evidence type="ECO:0000256" key="3">
    <source>
        <dbReference type="ARBA" id="ARBA00022679"/>
    </source>
</evidence>
<keyword evidence="7" id="KW-1185">Reference proteome</keyword>
<dbReference type="InterPro" id="IPR039528">
    <property type="entry name" value="DPM1-like"/>
</dbReference>
<dbReference type="Proteomes" id="UP001500571">
    <property type="component" value="Unassembled WGS sequence"/>
</dbReference>
<dbReference type="InterPro" id="IPR001173">
    <property type="entry name" value="Glyco_trans_2-like"/>
</dbReference>
<protein>
    <submittedName>
        <fullName evidence="6">Polyprenol monophosphomannose synthase</fullName>
    </submittedName>
</protein>